<evidence type="ECO:0000313" key="2">
    <source>
        <dbReference type="EMBL" id="GAA2082470.1"/>
    </source>
</evidence>
<dbReference type="Proteomes" id="UP001500016">
    <property type="component" value="Unassembled WGS sequence"/>
</dbReference>
<dbReference type="Pfam" id="PF12833">
    <property type="entry name" value="HTH_18"/>
    <property type="match status" value="1"/>
</dbReference>
<sequence length="221" mass="23513">MHGAMLSADRAWTLEQNDRRLTLFAEPRPYAVRRHRHPAWKLVLSEGEAVATGGRAVSGPGLLVPPQLAHACRTTAGYAALFLDPWLLAGPAEITPLSAASVRRLRAALPDLDSAYEELVALTGAAPAELDPRVAYALNSGASAEEVGLSPVRLRALVRESVGVPLVLLRRWARLRTAVTALAQAPPATAAAEAGFADQPHLTRTARTLLGRTPGSFTTVR</sequence>
<reference evidence="3" key="1">
    <citation type="journal article" date="2019" name="Int. J. Syst. Evol. Microbiol.">
        <title>The Global Catalogue of Microorganisms (GCM) 10K type strain sequencing project: providing services to taxonomists for standard genome sequencing and annotation.</title>
        <authorList>
            <consortium name="The Broad Institute Genomics Platform"/>
            <consortium name="The Broad Institute Genome Sequencing Center for Infectious Disease"/>
            <person name="Wu L."/>
            <person name="Ma J."/>
        </authorList>
    </citation>
    <scope>NUCLEOTIDE SEQUENCE [LARGE SCALE GENOMIC DNA]</scope>
    <source>
        <strain evidence="3">JCM 15478</strain>
    </source>
</reference>
<gene>
    <name evidence="2" type="ORF">GCM10009801_42240</name>
</gene>
<dbReference type="PROSITE" id="PS01124">
    <property type="entry name" value="HTH_ARAC_FAMILY_2"/>
    <property type="match status" value="1"/>
</dbReference>
<evidence type="ECO:0000313" key="3">
    <source>
        <dbReference type="Proteomes" id="UP001500016"/>
    </source>
</evidence>
<dbReference type="RefSeq" id="WP_344530461.1">
    <property type="nucleotide sequence ID" value="NZ_BAAAPE010000011.1"/>
</dbReference>
<proteinExistence type="predicted"/>
<dbReference type="SMART" id="SM00342">
    <property type="entry name" value="HTH_ARAC"/>
    <property type="match status" value="1"/>
</dbReference>
<accession>A0ABP5HPE9</accession>
<name>A0ABP5HPE9_9ACTN</name>
<keyword evidence="3" id="KW-1185">Reference proteome</keyword>
<protein>
    <recommendedName>
        <fullName evidence="1">HTH araC/xylS-type domain-containing protein</fullName>
    </recommendedName>
</protein>
<comment type="caution">
    <text evidence="2">The sequence shown here is derived from an EMBL/GenBank/DDBJ whole genome shotgun (WGS) entry which is preliminary data.</text>
</comment>
<evidence type="ECO:0000259" key="1">
    <source>
        <dbReference type="PROSITE" id="PS01124"/>
    </source>
</evidence>
<dbReference type="Gene3D" id="1.10.10.60">
    <property type="entry name" value="Homeodomain-like"/>
    <property type="match status" value="1"/>
</dbReference>
<feature type="domain" description="HTH araC/xylS-type" evidence="1">
    <location>
        <begin position="144"/>
        <end position="220"/>
    </location>
</feature>
<dbReference type="InterPro" id="IPR018060">
    <property type="entry name" value="HTH_AraC"/>
</dbReference>
<organism evidence="2 3">
    <name type="scientific">Streptomyces albiaxialis</name>
    <dbReference type="NCBI Taxonomy" id="329523"/>
    <lineage>
        <taxon>Bacteria</taxon>
        <taxon>Bacillati</taxon>
        <taxon>Actinomycetota</taxon>
        <taxon>Actinomycetes</taxon>
        <taxon>Kitasatosporales</taxon>
        <taxon>Streptomycetaceae</taxon>
        <taxon>Streptomyces</taxon>
    </lineage>
</organism>
<dbReference type="EMBL" id="BAAAPE010000011">
    <property type="protein sequence ID" value="GAA2082470.1"/>
    <property type="molecule type" value="Genomic_DNA"/>
</dbReference>